<evidence type="ECO:0000313" key="4">
    <source>
        <dbReference type="Proteomes" id="UP000296374"/>
    </source>
</evidence>
<geneLocation type="plasmid" evidence="3 4">
    <name>unnamed5</name>
</geneLocation>
<proteinExistence type="predicted"/>
<evidence type="ECO:0000313" key="3">
    <source>
        <dbReference type="EMBL" id="QDA36096.1"/>
    </source>
</evidence>
<dbReference type="InterPro" id="IPR052967">
    <property type="entry name" value="Stress_Response_Assoc"/>
</dbReference>
<reference evidence="4" key="1">
    <citation type="submission" date="2019-05" db="EMBL/GenBank/DDBJ databases">
        <title>Tamlana fucoidanivorans sp. nov., isolated from the surface of algae collected from Fujian province in China.</title>
        <authorList>
            <person name="Li J."/>
        </authorList>
    </citation>
    <scope>NUCLEOTIDE SEQUENCE [LARGE SCALE GENOMIC DNA]</scope>
    <source>
        <strain evidence="4">2251</strain>
        <plasmid evidence="4">unnamed5</plasmid>
    </source>
</reference>
<gene>
    <name evidence="3" type="ORF">E4191_18395</name>
</gene>
<organism evidence="3 4">
    <name type="scientific">Paracoccus liaowanqingii</name>
    <dbReference type="NCBI Taxonomy" id="2560053"/>
    <lineage>
        <taxon>Bacteria</taxon>
        <taxon>Pseudomonadati</taxon>
        <taxon>Pseudomonadota</taxon>
        <taxon>Alphaproteobacteria</taxon>
        <taxon>Rhodobacterales</taxon>
        <taxon>Paracoccaceae</taxon>
        <taxon>Paracoccus</taxon>
    </lineage>
</organism>
<evidence type="ECO:0000256" key="1">
    <source>
        <dbReference type="SAM" id="MobiDB-lite"/>
    </source>
</evidence>
<feature type="domain" description="DUF2382" evidence="2">
    <location>
        <begin position="156"/>
        <end position="264"/>
    </location>
</feature>
<dbReference type="InterPro" id="IPR019060">
    <property type="entry name" value="DUF2382"/>
</dbReference>
<dbReference type="RefSeq" id="WP_139615887.1">
    <property type="nucleotide sequence ID" value="NZ_CP040761.1"/>
</dbReference>
<dbReference type="AlphaFoldDB" id="A0A4Y5STM2"/>
<name>A0A4Y5STM2_9RHOB</name>
<dbReference type="EMBL" id="CP040761">
    <property type="protein sequence ID" value="QDA36096.1"/>
    <property type="molecule type" value="Genomic_DNA"/>
</dbReference>
<dbReference type="Proteomes" id="UP000296374">
    <property type="component" value="Plasmid unnamed5"/>
</dbReference>
<feature type="compositionally biased region" description="Basic and acidic residues" evidence="1">
    <location>
        <begin position="245"/>
        <end position="262"/>
    </location>
</feature>
<protein>
    <submittedName>
        <fullName evidence="3">DUF2382 domain-containing protein</fullName>
    </submittedName>
</protein>
<dbReference type="PANTHER" id="PTHR38463:SF1">
    <property type="entry name" value="STRESS RESPONSE PROTEIN YSNF"/>
    <property type="match status" value="1"/>
</dbReference>
<feature type="region of interest" description="Disordered" evidence="1">
    <location>
        <begin position="245"/>
        <end position="281"/>
    </location>
</feature>
<dbReference type="Pfam" id="PF09557">
    <property type="entry name" value="DUF2382"/>
    <property type="match status" value="1"/>
</dbReference>
<evidence type="ECO:0000259" key="2">
    <source>
        <dbReference type="Pfam" id="PF09557"/>
    </source>
</evidence>
<dbReference type="PANTHER" id="PTHR38463">
    <property type="entry name" value="STRESS RESPONSE PROTEIN YSNF"/>
    <property type="match status" value="1"/>
</dbReference>
<dbReference type="KEGG" id="plia:E4191_18395"/>
<keyword evidence="3" id="KW-0614">Plasmid</keyword>
<accession>A0A4Y5STM2</accession>
<sequence>MTYDNATAATGHTSASALFDSHADAQSAVDRLVQAGLPIARIRVTGGSGTDATAGTDSGHEKGFWDSLSDFFMPDEDRYTYAEGLSRGSYLVSISDLNAIEYETALDILGDEQTVDLDEREASWRNEGWGGYEASSYAAERPAASEQSAAPSGDSIPVIEEKLRVGKRDTSHGRVRVRAYTVETPVSETIELRDERVELVRTPVDRPAEVNADYRERTLEAEEHREEAVVSKEARVVEEIALRKTSDSHQETVSDTVRHTEVEVDDERTGLSGDDLTRTRE</sequence>